<proteinExistence type="predicted"/>
<dbReference type="EMBL" id="AP010968">
    <property type="protein sequence ID" value="BAJ32881.1"/>
    <property type="molecule type" value="Genomic_DNA"/>
</dbReference>
<sequence>MNPTPPVPTPPAASATASAAGLLPAALAPWAAELSALSRGLAVGLGPLVLGVDALVGAEQPRTAERGEPDGYGGLRRRGRPEQLRPAEWLLAEEWPEEFVRRHLEGELLYTAPEFRLPPATGRVVALVDAGPRAAGPARLVQLAALIVLHRRAAARGSALAVRVLGAPAEEELSGELSELLPRWRKARSLVEPDGAAVARARAALEAPDEAWLLTTPALAGRLSPAPPRTLTAEPAGWSPSGARSVRLTLGTSVSELPIPESGLAVRTLRGGEFRRRAEQVPQTVPGARLPVFTGLAPTLLGRGRGPEQLVAVRVRPDGNGQSGRPRTHGFGLPVLAAARIGRRLMALVDGSSELRLMLVGSPPAEPFPTSIDRAPFGLDPARLNALLSAPVLPLLWQDGTLALPLAGRWWSIAEDGAVRDDGPAGEGTDGGPAGFRWAREPRLYEGGSSAAADPGAPHRLYARDAVAWSHDGLEWQLAAPGRHVLRAIVPADSEAIGLVRQGDGLALVTCSTAGVLVRSVRTDGSRTLSQLSGGTVPPSVHPALPLVAAEPRPGQVVVGDAFTGLVRMTLGSST</sequence>
<organism evidence="1 2">
    <name type="scientific">Kitasatospora setae (strain ATCC 33774 / DSM 43861 / JCM 3304 / KCC A-0304 / NBRC 14216 / KM-6054)</name>
    <name type="common">Streptomyces setae</name>
    <dbReference type="NCBI Taxonomy" id="452652"/>
    <lineage>
        <taxon>Bacteria</taxon>
        <taxon>Bacillati</taxon>
        <taxon>Actinomycetota</taxon>
        <taxon>Actinomycetes</taxon>
        <taxon>Kitasatosporales</taxon>
        <taxon>Streptomycetaceae</taxon>
        <taxon>Kitasatospora</taxon>
    </lineage>
</organism>
<dbReference type="KEGG" id="ksk:KSE_71250"/>
<keyword evidence="2" id="KW-1185">Reference proteome</keyword>
<dbReference type="STRING" id="452652.KSE_71250"/>
<evidence type="ECO:0000313" key="2">
    <source>
        <dbReference type="Proteomes" id="UP000007076"/>
    </source>
</evidence>
<dbReference type="eggNOG" id="ENOG5032XCP">
    <property type="taxonomic scope" value="Bacteria"/>
</dbReference>
<gene>
    <name evidence="1" type="ordered locus">KSE_71250</name>
</gene>
<dbReference type="HOGENOM" id="CLU_473918_0_0_11"/>
<dbReference type="AlphaFoldDB" id="E4NIT3"/>
<accession>E4NIT3</accession>
<dbReference type="PATRIC" id="fig|452652.3.peg.7163"/>
<reference evidence="1 2" key="1">
    <citation type="journal article" date="2010" name="DNA Res.">
        <title>Genome sequence of Kitasatospora setae NBRC 14216T: an evolutionary snapshot of the family Streptomycetaceae.</title>
        <authorList>
            <person name="Ichikawa N."/>
            <person name="Oguchi A."/>
            <person name="Ikeda H."/>
            <person name="Ishikawa J."/>
            <person name="Kitani S."/>
            <person name="Watanabe Y."/>
            <person name="Nakamura S."/>
            <person name="Katano Y."/>
            <person name="Kishi E."/>
            <person name="Sasagawa M."/>
            <person name="Ankai A."/>
            <person name="Fukui S."/>
            <person name="Hashimoto Y."/>
            <person name="Kamata S."/>
            <person name="Otoguro M."/>
            <person name="Tanikawa S."/>
            <person name="Nihira T."/>
            <person name="Horinouchi S."/>
            <person name="Ohnishi Y."/>
            <person name="Hayakawa M."/>
            <person name="Kuzuyama T."/>
            <person name="Arisawa A."/>
            <person name="Nomoto F."/>
            <person name="Miura H."/>
            <person name="Takahashi Y."/>
            <person name="Fujita N."/>
        </authorList>
    </citation>
    <scope>NUCLEOTIDE SEQUENCE [LARGE SCALE GENOMIC DNA]</scope>
    <source>
        <strain evidence="2">ATCC 33774 / DSM 43861 / JCM 3304 / KCC A-0304 / NBRC 14216 / KM-6054</strain>
    </source>
</reference>
<dbReference type="Proteomes" id="UP000007076">
    <property type="component" value="Chromosome"/>
</dbReference>
<evidence type="ECO:0000313" key="1">
    <source>
        <dbReference type="EMBL" id="BAJ32881.1"/>
    </source>
</evidence>
<protein>
    <submittedName>
        <fullName evidence="1">Uncharacterized protein</fullName>
    </submittedName>
</protein>
<name>E4NIT3_KITSK</name>
<dbReference type="RefSeq" id="WP_014140172.1">
    <property type="nucleotide sequence ID" value="NC_016109.1"/>
</dbReference>